<dbReference type="Gramene" id="ONIVA11G09600.1">
    <property type="protein sequence ID" value="ONIVA11G09600.1"/>
    <property type="gene ID" value="ONIVA11G09600"/>
</dbReference>
<dbReference type="HOGENOM" id="CLU_149621_0_0_1"/>
<organism evidence="1">
    <name type="scientific">Oryza nivara</name>
    <name type="common">Indian wild rice</name>
    <name type="synonym">Oryza sativa f. spontanea</name>
    <dbReference type="NCBI Taxonomy" id="4536"/>
    <lineage>
        <taxon>Eukaryota</taxon>
        <taxon>Viridiplantae</taxon>
        <taxon>Streptophyta</taxon>
        <taxon>Embryophyta</taxon>
        <taxon>Tracheophyta</taxon>
        <taxon>Spermatophyta</taxon>
        <taxon>Magnoliopsida</taxon>
        <taxon>Liliopsida</taxon>
        <taxon>Poales</taxon>
        <taxon>Poaceae</taxon>
        <taxon>BOP clade</taxon>
        <taxon>Oryzoideae</taxon>
        <taxon>Oryzeae</taxon>
        <taxon>Oryzinae</taxon>
        <taxon>Oryza</taxon>
    </lineage>
</organism>
<dbReference type="AlphaFoldDB" id="A0A0E0J0R2"/>
<name>A0A0E0J0R2_ORYNI</name>
<dbReference type="EnsemblPlants" id="ONIVA11G09600.1">
    <property type="protein sequence ID" value="ONIVA11G09600.1"/>
    <property type="gene ID" value="ONIVA11G09600"/>
</dbReference>
<evidence type="ECO:0000313" key="2">
    <source>
        <dbReference type="Proteomes" id="UP000006591"/>
    </source>
</evidence>
<sequence>MASATPAGRLRWSYTPSPSPSAPNLLPWRNWWQRWCWWLPRADPMEAMAVVFLTSGSSGPLPPLRPPTPKLLPRWRQWHRRSHGRIRHRQQSWHFQQADLAALYPLPFLLRPQDSPVMVAVASMLLRADPMDVAAGGGISDERFR</sequence>
<protein>
    <submittedName>
        <fullName evidence="1">Uncharacterized protein</fullName>
    </submittedName>
</protein>
<reference evidence="1" key="1">
    <citation type="submission" date="2015-04" db="UniProtKB">
        <authorList>
            <consortium name="EnsemblPlants"/>
        </authorList>
    </citation>
    <scope>IDENTIFICATION</scope>
    <source>
        <strain evidence="1">SL10</strain>
    </source>
</reference>
<proteinExistence type="predicted"/>
<dbReference type="Proteomes" id="UP000006591">
    <property type="component" value="Chromosome 11"/>
</dbReference>
<keyword evidence="2" id="KW-1185">Reference proteome</keyword>
<evidence type="ECO:0000313" key="1">
    <source>
        <dbReference type="EnsemblPlants" id="ONIVA11G09600.1"/>
    </source>
</evidence>
<reference evidence="1" key="2">
    <citation type="submission" date="2018-04" db="EMBL/GenBank/DDBJ databases">
        <title>OnivRS2 (Oryza nivara Reference Sequence Version 2).</title>
        <authorList>
            <person name="Zhang J."/>
            <person name="Kudrna D."/>
            <person name="Lee S."/>
            <person name="Talag J."/>
            <person name="Rajasekar S."/>
            <person name="Welchert J."/>
            <person name="Hsing Y.-I."/>
            <person name="Wing R.A."/>
        </authorList>
    </citation>
    <scope>NUCLEOTIDE SEQUENCE [LARGE SCALE GENOMIC DNA]</scope>
    <source>
        <strain evidence="1">SL10</strain>
    </source>
</reference>
<dbReference type="OMA" id="PMEAMAV"/>
<accession>A0A0E0J0R2</accession>